<evidence type="ECO:0000256" key="5">
    <source>
        <dbReference type="ARBA" id="ARBA00023180"/>
    </source>
</evidence>
<comment type="subcellular location">
    <subcellularLocation>
        <location evidence="1">Secreted</location>
    </subcellularLocation>
</comment>
<dbReference type="AlphaFoldDB" id="A0A2P2IBH2"/>
<reference evidence="7" key="2">
    <citation type="journal article" date="2018" name="Biosci. Biotechnol. Biochem.">
        <title>Polysaccharide hydrolase of the hadal zone amphipods Hirondellea gigas.</title>
        <authorList>
            <person name="Kobayashi H."/>
            <person name="Nagahama T."/>
            <person name="Arai W."/>
            <person name="Sasagawa Y."/>
            <person name="Umeda M."/>
            <person name="Hayashi T."/>
            <person name="Nikaido I."/>
            <person name="Watanabe H."/>
            <person name="Oguri K."/>
            <person name="Kitazato H."/>
            <person name="Fujioka K."/>
            <person name="Kido Y."/>
            <person name="Takami H."/>
        </authorList>
    </citation>
    <scope>NUCLEOTIDE SEQUENCE</scope>
    <source>
        <tissue evidence="7">Whole body</tissue>
    </source>
</reference>
<evidence type="ECO:0000313" key="7">
    <source>
        <dbReference type="EMBL" id="LAB71358.1"/>
    </source>
</evidence>
<evidence type="ECO:0000256" key="2">
    <source>
        <dbReference type="ARBA" id="ARBA00005679"/>
    </source>
</evidence>
<name>A0A2P2IBH2_9CRUS</name>
<dbReference type="Pfam" id="PF03227">
    <property type="entry name" value="GILT"/>
    <property type="match status" value="1"/>
</dbReference>
<comment type="similarity">
    <text evidence="2">Belongs to the GILT family.</text>
</comment>
<dbReference type="PANTHER" id="PTHR13234">
    <property type="entry name" value="GAMMA-INTERFERON INDUCIBLE LYSOSOMAL THIOL REDUCTASE GILT"/>
    <property type="match status" value="1"/>
</dbReference>
<reference evidence="8" key="1">
    <citation type="submission" date="2017-11" db="EMBL/GenBank/DDBJ databases">
        <title>The sensing device of the deep-sea amphipod.</title>
        <authorList>
            <person name="Kobayashi H."/>
            <person name="Nagahama T."/>
            <person name="Arai W."/>
            <person name="Sasagawa Y."/>
            <person name="Umeda M."/>
            <person name="Hayashi T."/>
            <person name="Nikaido I."/>
            <person name="Watanabe H."/>
            <person name="Oguri K."/>
            <person name="Kitazato H."/>
            <person name="Fujioka K."/>
            <person name="Kido Y."/>
            <person name="Takami H."/>
        </authorList>
    </citation>
    <scope>NUCLEOTIDE SEQUENCE</scope>
    <source>
        <tissue evidence="8">Whole body</tissue>
    </source>
</reference>
<organism evidence="7">
    <name type="scientific">Hirondellea gigas</name>
    <dbReference type="NCBI Taxonomy" id="1518452"/>
    <lineage>
        <taxon>Eukaryota</taxon>
        <taxon>Metazoa</taxon>
        <taxon>Ecdysozoa</taxon>
        <taxon>Arthropoda</taxon>
        <taxon>Crustacea</taxon>
        <taxon>Multicrustacea</taxon>
        <taxon>Malacostraca</taxon>
        <taxon>Eumalacostraca</taxon>
        <taxon>Peracarida</taxon>
        <taxon>Amphipoda</taxon>
        <taxon>Amphilochidea</taxon>
        <taxon>Lysianassida</taxon>
        <taxon>Lysianassidira</taxon>
        <taxon>Lysianassoidea</taxon>
        <taxon>Lysianassidae</taxon>
        <taxon>Hirondellea</taxon>
    </lineage>
</organism>
<keyword evidence="4 6" id="KW-0732">Signal</keyword>
<dbReference type="InterPro" id="IPR004911">
    <property type="entry name" value="Interferon-induced_GILT"/>
</dbReference>
<evidence type="ECO:0000256" key="1">
    <source>
        <dbReference type="ARBA" id="ARBA00004613"/>
    </source>
</evidence>
<evidence type="ECO:0000256" key="4">
    <source>
        <dbReference type="ARBA" id="ARBA00022729"/>
    </source>
</evidence>
<evidence type="ECO:0000256" key="6">
    <source>
        <dbReference type="SAM" id="SignalP"/>
    </source>
</evidence>
<feature type="chain" id="PRO_5036046496" evidence="6">
    <location>
        <begin position="23"/>
        <end position="221"/>
    </location>
</feature>
<dbReference type="PANTHER" id="PTHR13234:SF8">
    <property type="entry name" value="GAMMA-INTERFERON-INDUCIBLE LYSOSOMAL THIOL REDUCTASE"/>
    <property type="match status" value="1"/>
</dbReference>
<dbReference type="GO" id="GO:0005576">
    <property type="term" value="C:extracellular region"/>
    <property type="evidence" value="ECO:0007669"/>
    <property type="project" value="UniProtKB-SubCell"/>
</dbReference>
<keyword evidence="5" id="KW-0325">Glycoprotein</keyword>
<evidence type="ECO:0000256" key="3">
    <source>
        <dbReference type="ARBA" id="ARBA00022525"/>
    </source>
</evidence>
<accession>A0A2P2IBH2</accession>
<evidence type="ECO:0000313" key="8">
    <source>
        <dbReference type="EMBL" id="LAC23865.1"/>
    </source>
</evidence>
<keyword evidence="3" id="KW-0964">Secreted</keyword>
<feature type="signal peptide" evidence="6">
    <location>
        <begin position="1"/>
        <end position="22"/>
    </location>
</feature>
<dbReference type="Gene3D" id="3.40.30.10">
    <property type="entry name" value="Glutaredoxin"/>
    <property type="match status" value="1"/>
</dbReference>
<dbReference type="EMBL" id="IACT01004683">
    <property type="protein sequence ID" value="LAC23865.1"/>
    <property type="molecule type" value="mRNA"/>
</dbReference>
<sequence length="221" mass="24835">MKLTYECVAVFILSWLLAAVSGEIDNEGESGQVVDGPSPVRVTVYFEALCPDSRRLFRKQLGPTYRQLRDIMQLEYVPFGKAVATPRLSNGRITIDFECQHGPRECLGNRIMSCAENLLSVTDQHSLFMCIMTASYPVAAAEQCSKDLNIDWSTIQRCTKSRLGAVLLYMNGRKTATLRPHLYYVPTITINGKYSRATLPRSTSALKRQICEAYRADHPNC</sequence>
<dbReference type="EMBL" id="IACF01005775">
    <property type="protein sequence ID" value="LAB71358.1"/>
    <property type="molecule type" value="mRNA"/>
</dbReference>
<proteinExistence type="evidence at transcript level"/>
<dbReference type="GO" id="GO:0016671">
    <property type="term" value="F:oxidoreductase activity, acting on a sulfur group of donors, disulfide as acceptor"/>
    <property type="evidence" value="ECO:0007669"/>
    <property type="project" value="InterPro"/>
</dbReference>
<protein>
    <submittedName>
        <fullName evidence="7">Gamma-interferon-inducible lysosomal thiol reductase-like</fullName>
    </submittedName>
</protein>